<dbReference type="PANTHER" id="PTHR41339">
    <property type="entry name" value="LIPL48"/>
    <property type="match status" value="1"/>
</dbReference>
<name>A0A494W027_9SPHI</name>
<dbReference type="KEGG" id="muh:HYN43_015360"/>
<dbReference type="PANTHER" id="PTHR41339:SF1">
    <property type="entry name" value="SECRETED PROTEIN"/>
    <property type="match status" value="1"/>
</dbReference>
<proteinExistence type="predicted"/>
<evidence type="ECO:0000313" key="1">
    <source>
        <dbReference type="EMBL" id="AYL96592.1"/>
    </source>
</evidence>
<reference evidence="1 2" key="1">
    <citation type="submission" date="2018-10" db="EMBL/GenBank/DDBJ databases">
        <title>Genome sequencing of Mucilaginibacter sp. HYN0043.</title>
        <authorList>
            <person name="Kim M."/>
            <person name="Yi H."/>
        </authorList>
    </citation>
    <scope>NUCLEOTIDE SEQUENCE [LARGE SCALE GENOMIC DNA]</scope>
    <source>
        <strain evidence="1 2">HYN0043</strain>
    </source>
</reference>
<keyword evidence="2" id="KW-1185">Reference proteome</keyword>
<dbReference type="OrthoDB" id="1521716at2"/>
<organism evidence="1 2">
    <name type="scientific">Mucilaginibacter celer</name>
    <dbReference type="NCBI Taxonomy" id="2305508"/>
    <lineage>
        <taxon>Bacteria</taxon>
        <taxon>Pseudomonadati</taxon>
        <taxon>Bacteroidota</taxon>
        <taxon>Sphingobacteriia</taxon>
        <taxon>Sphingobacteriales</taxon>
        <taxon>Sphingobacteriaceae</taxon>
        <taxon>Mucilaginibacter</taxon>
    </lineage>
</organism>
<dbReference type="EMBL" id="CP032869">
    <property type="protein sequence ID" value="AYL96592.1"/>
    <property type="molecule type" value="Genomic_DNA"/>
</dbReference>
<evidence type="ECO:0008006" key="3">
    <source>
        <dbReference type="Google" id="ProtNLM"/>
    </source>
</evidence>
<gene>
    <name evidence="1" type="ORF">HYN43_015360</name>
</gene>
<dbReference type="Proteomes" id="UP000270046">
    <property type="component" value="Chromosome"/>
</dbReference>
<sequence length="480" mass="49562">MKMQFKSIGVLVLAAAVSFTSCKKQDGVNAPKGDFDRSSKALFPDTHTLPTATGTISGVITSNITLTNDKVWFIDGPTFVDSLATITIQPGTYIKGKATSTTTSGFPSYLVIRRGAKIDAQGTTANPIVFTSAKASGQRAKGDWGGVVLLGQAPTNQAKPQIEGIPATQIPAALAGKDAIGYGGATETDNSGILKNVRIEFAGVIVDADLGNELNGLTLGGVGAGTTLDHIQVSYGADDAFEFFGGSVNAKYLISYGNDDDDLDFDQGFQGSIQFALAAKDLNFTYSSSPNGIESNNISSPIVTTGGAFASRVTQPVLSNITFVGGATAGPTSGIGHLFRVNSSYIVRNSINFGFNNGATLISTTGSEYSNSYVHGYTAAVSGSAATSTAVTTLTGANPNTTIKLVLPFSTTAPDWRIQASAPAAIRTGAVFTGLAVTHPGGTFTAFDTTPAYLGAFGLQSAGRWDSGGWASYEPFTNAY</sequence>
<accession>A0A494W027</accession>
<dbReference type="PROSITE" id="PS51257">
    <property type="entry name" value="PROKAR_LIPOPROTEIN"/>
    <property type="match status" value="1"/>
</dbReference>
<evidence type="ECO:0000313" key="2">
    <source>
        <dbReference type="Proteomes" id="UP000270046"/>
    </source>
</evidence>
<protein>
    <recommendedName>
        <fullName evidence="3">T9SS C-terminal target domain-containing protein</fullName>
    </recommendedName>
</protein>
<dbReference type="AlphaFoldDB" id="A0A494W027"/>
<dbReference type="RefSeq" id="WP_119410188.1">
    <property type="nucleotide sequence ID" value="NZ_CP032869.1"/>
</dbReference>